<evidence type="ECO:0000259" key="6">
    <source>
        <dbReference type="PROSITE" id="PS50893"/>
    </source>
</evidence>
<dbReference type="SUPFAM" id="SSF52540">
    <property type="entry name" value="P-loop containing nucleoside triphosphate hydrolases"/>
    <property type="match status" value="1"/>
</dbReference>
<keyword evidence="8" id="KW-1185">Reference proteome</keyword>
<proteinExistence type="inferred from homology"/>
<dbReference type="SMART" id="SM00382">
    <property type="entry name" value="AAA"/>
    <property type="match status" value="1"/>
</dbReference>
<feature type="domain" description="ABC transporter" evidence="6">
    <location>
        <begin position="7"/>
        <end position="241"/>
    </location>
</feature>
<reference evidence="7 8" key="1">
    <citation type="submission" date="2023-07" db="EMBL/GenBank/DDBJ databases">
        <title>Genomic Encyclopedia of Type Strains, Phase IV (KMG-IV): sequencing the most valuable type-strain genomes for metagenomic binning, comparative biology and taxonomic classification.</title>
        <authorList>
            <person name="Goeker M."/>
        </authorList>
    </citation>
    <scope>NUCLEOTIDE SEQUENCE [LARGE SCALE GENOMIC DNA]</scope>
    <source>
        <strain evidence="7 8">DSM 19619</strain>
    </source>
</reference>
<keyword evidence="5" id="KW-0067">ATP-binding</keyword>
<dbReference type="PANTHER" id="PTHR43776:SF7">
    <property type="entry name" value="D,D-DIPEPTIDE TRANSPORT ATP-BINDING PROTEIN DDPF-RELATED"/>
    <property type="match status" value="1"/>
</dbReference>
<dbReference type="InterPro" id="IPR050319">
    <property type="entry name" value="ABC_transp_ATP-bind"/>
</dbReference>
<comment type="similarity">
    <text evidence="2">Belongs to the ABC transporter superfamily.</text>
</comment>
<dbReference type="InterPro" id="IPR013563">
    <property type="entry name" value="Oligopep_ABC_C"/>
</dbReference>
<evidence type="ECO:0000256" key="1">
    <source>
        <dbReference type="ARBA" id="ARBA00004417"/>
    </source>
</evidence>
<evidence type="ECO:0000313" key="7">
    <source>
        <dbReference type="EMBL" id="MDQ0467019.1"/>
    </source>
</evidence>
<dbReference type="Gene3D" id="3.40.50.300">
    <property type="entry name" value="P-loop containing nucleotide triphosphate hydrolases"/>
    <property type="match status" value="1"/>
</dbReference>
<keyword evidence="4" id="KW-0547">Nucleotide-binding</keyword>
<comment type="subcellular location">
    <subcellularLocation>
        <location evidence="1">Cell inner membrane</location>
        <topology evidence="1">Peripheral membrane protein</topology>
    </subcellularLocation>
</comment>
<dbReference type="InterPro" id="IPR003593">
    <property type="entry name" value="AAA+_ATPase"/>
</dbReference>
<dbReference type="CDD" id="cd03257">
    <property type="entry name" value="ABC_NikE_OppD_transporters"/>
    <property type="match status" value="1"/>
</dbReference>
<dbReference type="InterPro" id="IPR017871">
    <property type="entry name" value="ABC_transporter-like_CS"/>
</dbReference>
<protein>
    <submittedName>
        <fullName evidence="7">ABC-type oligopeptide transport system ATPase subunit</fullName>
    </submittedName>
</protein>
<accession>A0ABU0IYD4</accession>
<dbReference type="Pfam" id="PF08352">
    <property type="entry name" value="oligo_HPY"/>
    <property type="match status" value="1"/>
</dbReference>
<dbReference type="EMBL" id="JAUSVX010000001">
    <property type="protein sequence ID" value="MDQ0467019.1"/>
    <property type="molecule type" value="Genomic_DNA"/>
</dbReference>
<dbReference type="PROSITE" id="PS50893">
    <property type="entry name" value="ABC_TRANSPORTER_2"/>
    <property type="match status" value="1"/>
</dbReference>
<name>A0ABU0IYD4_9HYPH</name>
<dbReference type="PROSITE" id="PS00211">
    <property type="entry name" value="ABC_TRANSPORTER_1"/>
    <property type="match status" value="1"/>
</dbReference>
<evidence type="ECO:0000256" key="4">
    <source>
        <dbReference type="ARBA" id="ARBA00022741"/>
    </source>
</evidence>
<dbReference type="InterPro" id="IPR027417">
    <property type="entry name" value="P-loop_NTPase"/>
</dbReference>
<dbReference type="InterPro" id="IPR003439">
    <property type="entry name" value="ABC_transporter-like_ATP-bd"/>
</dbReference>
<evidence type="ECO:0000313" key="8">
    <source>
        <dbReference type="Proteomes" id="UP001242480"/>
    </source>
</evidence>
<comment type="caution">
    <text evidence="7">The sequence shown here is derived from an EMBL/GenBank/DDBJ whole genome shotgun (WGS) entry which is preliminary data.</text>
</comment>
<dbReference type="RefSeq" id="WP_307266110.1">
    <property type="nucleotide sequence ID" value="NZ_JAUSVX010000001.1"/>
</dbReference>
<evidence type="ECO:0000256" key="5">
    <source>
        <dbReference type="ARBA" id="ARBA00022840"/>
    </source>
</evidence>
<keyword evidence="3" id="KW-0813">Transport</keyword>
<evidence type="ECO:0000256" key="2">
    <source>
        <dbReference type="ARBA" id="ARBA00005417"/>
    </source>
</evidence>
<sequence>MAEAPLLEIREVSRRFAPALLAVDGVSLTLGRGETVGIVGESGSGKSTLGRMVVGLDRPTGGRILMHGQDLAAGRGKPRRAQMVFQDPYSSLNPRMNVGRQVGESLRALGQSRAEIAETVADLFAKVGLRPAQASLYPHEFSGGQRQRIAIARALAPSPELVVADEPVSALDVSVQAQILNLMIDIQREAGLAYLFIAHDIAVVAHISHRVVVMYRGRVVERGLTHEVVGDARHPYTRALLEAVPRFGRRRHLGGEAPQAVPPPGPGEMRAVSETHAYWAAG</sequence>
<organism evidence="7 8">
    <name type="scientific">Labrys wisconsinensis</name>
    <dbReference type="NCBI Taxonomy" id="425677"/>
    <lineage>
        <taxon>Bacteria</taxon>
        <taxon>Pseudomonadati</taxon>
        <taxon>Pseudomonadota</taxon>
        <taxon>Alphaproteobacteria</taxon>
        <taxon>Hyphomicrobiales</taxon>
        <taxon>Xanthobacteraceae</taxon>
        <taxon>Labrys</taxon>
    </lineage>
</organism>
<evidence type="ECO:0000256" key="3">
    <source>
        <dbReference type="ARBA" id="ARBA00022448"/>
    </source>
</evidence>
<dbReference type="PANTHER" id="PTHR43776">
    <property type="entry name" value="TRANSPORT ATP-BINDING PROTEIN"/>
    <property type="match status" value="1"/>
</dbReference>
<gene>
    <name evidence="7" type="ORF">QO011_000014</name>
</gene>
<dbReference type="Pfam" id="PF00005">
    <property type="entry name" value="ABC_tran"/>
    <property type="match status" value="1"/>
</dbReference>
<dbReference type="Proteomes" id="UP001242480">
    <property type="component" value="Unassembled WGS sequence"/>
</dbReference>